<dbReference type="InterPro" id="IPR019783">
    <property type="entry name" value="SDO1/SBDS_N"/>
</dbReference>
<sequence>MTRGEATRAKVFFKGEHDDFVVIVDSADAYQKWISDRSTPLAHVVSSFKVFATHHHGPHGKLEGASNALLENEFGTANEDEVVIKILEKGTLQEFEMPERRAFRNQANADGVHQIGR</sequence>
<dbReference type="InterPro" id="IPR036786">
    <property type="entry name" value="Ribosome_mat_SBDS_N_sf"/>
</dbReference>
<evidence type="ECO:0000313" key="3">
    <source>
        <dbReference type="Proteomes" id="UP001172159"/>
    </source>
</evidence>
<protein>
    <submittedName>
        <fullName evidence="2">Ribosome maturation protein</fullName>
    </submittedName>
</protein>
<dbReference type="PANTHER" id="PTHR10927:SF2">
    <property type="entry name" value="RESTRICTION OF TELOMERE CAPPING PROTEIN 3"/>
    <property type="match status" value="1"/>
</dbReference>
<dbReference type="SUPFAM" id="SSF89895">
    <property type="entry name" value="FYSH domain"/>
    <property type="match status" value="1"/>
</dbReference>
<reference evidence="2" key="1">
    <citation type="submission" date="2023-06" db="EMBL/GenBank/DDBJ databases">
        <title>Genome-scale phylogeny and comparative genomics of the fungal order Sordariales.</title>
        <authorList>
            <consortium name="Lawrence Berkeley National Laboratory"/>
            <person name="Hensen N."/>
            <person name="Bonometti L."/>
            <person name="Westerberg I."/>
            <person name="Brannstrom I.O."/>
            <person name="Guillou S."/>
            <person name="Cros-Aarteil S."/>
            <person name="Calhoun S."/>
            <person name="Haridas S."/>
            <person name="Kuo A."/>
            <person name="Mondo S."/>
            <person name="Pangilinan J."/>
            <person name="Riley R."/>
            <person name="Labutti K."/>
            <person name="Andreopoulos B."/>
            <person name="Lipzen A."/>
            <person name="Chen C."/>
            <person name="Yanf M."/>
            <person name="Daum C."/>
            <person name="Ng V."/>
            <person name="Clum A."/>
            <person name="Steindorff A."/>
            <person name="Ohm R."/>
            <person name="Martin F."/>
            <person name="Silar P."/>
            <person name="Natvig D."/>
            <person name="Lalanne C."/>
            <person name="Gautier V."/>
            <person name="Ament-Velasquez S.L."/>
            <person name="Kruys A."/>
            <person name="Hutchinson M.I."/>
            <person name="Powell A.J."/>
            <person name="Barry K."/>
            <person name="Miller A.N."/>
            <person name="Grigoriev I.V."/>
            <person name="Debuchy R."/>
            <person name="Gladieux P."/>
            <person name="Thoren M.H."/>
            <person name="Johannesson H."/>
        </authorList>
    </citation>
    <scope>NUCLEOTIDE SEQUENCE</scope>
    <source>
        <strain evidence="2">CBS 540.89</strain>
    </source>
</reference>
<dbReference type="AlphaFoldDB" id="A0AA40EZ42"/>
<evidence type="ECO:0000313" key="2">
    <source>
        <dbReference type="EMBL" id="KAK0748208.1"/>
    </source>
</evidence>
<dbReference type="Proteomes" id="UP001172159">
    <property type="component" value="Unassembled WGS sequence"/>
</dbReference>
<comment type="caution">
    <text evidence="2">The sequence shown here is derived from an EMBL/GenBank/DDBJ whole genome shotgun (WGS) entry which is preliminary data.</text>
</comment>
<evidence type="ECO:0000259" key="1">
    <source>
        <dbReference type="Pfam" id="PF01172"/>
    </source>
</evidence>
<dbReference type="PANTHER" id="PTHR10927">
    <property type="entry name" value="RIBOSOME MATURATION PROTEIN SBDS"/>
    <property type="match status" value="1"/>
</dbReference>
<keyword evidence="3" id="KW-1185">Reference proteome</keyword>
<dbReference type="InterPro" id="IPR039100">
    <property type="entry name" value="Sdo1/SBDS-like"/>
</dbReference>
<gene>
    <name evidence="2" type="ORF">B0T21DRAFT_356089</name>
</gene>
<feature type="domain" description="Ribosome maturation protein SDO1/SBDS N-terminal" evidence="1">
    <location>
        <begin position="9"/>
        <end position="99"/>
    </location>
</feature>
<dbReference type="Pfam" id="PF01172">
    <property type="entry name" value="SBDS_N"/>
    <property type="match status" value="1"/>
</dbReference>
<name>A0AA40EZ42_9PEZI</name>
<accession>A0AA40EZ42</accession>
<dbReference type="Gene3D" id="3.30.1250.10">
    <property type="entry name" value="Ribosome maturation protein SBDS, N-terminal domain"/>
    <property type="match status" value="1"/>
</dbReference>
<proteinExistence type="predicted"/>
<dbReference type="EMBL" id="JAUKTV010000001">
    <property type="protein sequence ID" value="KAK0748208.1"/>
    <property type="molecule type" value="Genomic_DNA"/>
</dbReference>
<organism evidence="2 3">
    <name type="scientific">Apiosordaria backusii</name>
    <dbReference type="NCBI Taxonomy" id="314023"/>
    <lineage>
        <taxon>Eukaryota</taxon>
        <taxon>Fungi</taxon>
        <taxon>Dikarya</taxon>
        <taxon>Ascomycota</taxon>
        <taxon>Pezizomycotina</taxon>
        <taxon>Sordariomycetes</taxon>
        <taxon>Sordariomycetidae</taxon>
        <taxon>Sordariales</taxon>
        <taxon>Lasiosphaeriaceae</taxon>
        <taxon>Apiosordaria</taxon>
    </lineage>
</organism>